<name>A0AAU9R292_9LACO</name>
<reference evidence="2" key="1">
    <citation type="submission" date="2022-02" db="EMBL/GenBank/DDBJ databases">
        <authorList>
            <person name="Deutsch MARIE S."/>
        </authorList>
    </citation>
    <scope>NUCLEOTIDE SEQUENCE</scope>
    <source>
        <strain evidence="2">CIRM-BIA865</strain>
    </source>
</reference>
<dbReference type="Proteomes" id="UP001295440">
    <property type="component" value="Chromosome"/>
</dbReference>
<sequence>MLQGIQQGTAVCTFGARLIPRTLIVSVLFFGVFGRIFSSRLFIPPNA</sequence>
<feature type="transmembrane region" description="Helical" evidence="1">
    <location>
        <begin position="23"/>
        <end position="43"/>
    </location>
</feature>
<evidence type="ECO:0000256" key="1">
    <source>
        <dbReference type="SAM" id="Phobius"/>
    </source>
</evidence>
<dbReference type="EMBL" id="OV915080">
    <property type="protein sequence ID" value="CAH1705244.1"/>
    <property type="molecule type" value="Genomic_DNA"/>
</dbReference>
<organism evidence="2 3">
    <name type="scientific">Lactobacillus delbrueckii subsp. delbrueckii</name>
    <dbReference type="NCBI Taxonomy" id="83684"/>
    <lineage>
        <taxon>Bacteria</taxon>
        <taxon>Bacillati</taxon>
        <taxon>Bacillota</taxon>
        <taxon>Bacilli</taxon>
        <taxon>Lactobacillales</taxon>
        <taxon>Lactobacillaceae</taxon>
        <taxon>Lactobacillus</taxon>
    </lineage>
</organism>
<proteinExistence type="predicted"/>
<gene>
    <name evidence="2" type="ORF">LDD865_0080</name>
</gene>
<keyword evidence="1" id="KW-0472">Membrane</keyword>
<dbReference type="AlphaFoldDB" id="A0AAU9R292"/>
<evidence type="ECO:0000313" key="3">
    <source>
        <dbReference type="Proteomes" id="UP001295440"/>
    </source>
</evidence>
<protein>
    <submittedName>
        <fullName evidence="2">Uncharacterized protein</fullName>
    </submittedName>
</protein>
<keyword evidence="1" id="KW-0812">Transmembrane</keyword>
<accession>A0AAU9R292</accession>
<evidence type="ECO:0000313" key="2">
    <source>
        <dbReference type="EMBL" id="CAH1705244.1"/>
    </source>
</evidence>
<keyword evidence="1" id="KW-1133">Transmembrane helix</keyword>